<reference evidence="1 2" key="1">
    <citation type="journal article" date="2018" name="Sci. Rep.">
        <title>Genomic signatures of local adaptation to the degree of environmental predictability in rotifers.</title>
        <authorList>
            <person name="Franch-Gras L."/>
            <person name="Hahn C."/>
            <person name="Garcia-Roger E.M."/>
            <person name="Carmona M.J."/>
            <person name="Serra M."/>
            <person name="Gomez A."/>
        </authorList>
    </citation>
    <scope>NUCLEOTIDE SEQUENCE [LARGE SCALE GENOMIC DNA]</scope>
    <source>
        <strain evidence="1">HYR1</strain>
    </source>
</reference>
<protein>
    <submittedName>
        <fullName evidence="1">Uncharacterized protein</fullName>
    </submittedName>
</protein>
<sequence length="77" mass="9080">MKTAEIELLYLEEIFRGLKLLEKTLFISIIKNDLNEILKGNSNWTKIIFTSEKENLSYLFTKNFRSSVHPQKSNDKD</sequence>
<dbReference type="AlphaFoldDB" id="A0A3M7RYM7"/>
<dbReference type="EMBL" id="REGN01002367">
    <property type="protein sequence ID" value="RNA28550.1"/>
    <property type="molecule type" value="Genomic_DNA"/>
</dbReference>
<dbReference type="Proteomes" id="UP000276133">
    <property type="component" value="Unassembled WGS sequence"/>
</dbReference>
<gene>
    <name evidence="1" type="ORF">BpHYR1_014857</name>
</gene>
<evidence type="ECO:0000313" key="1">
    <source>
        <dbReference type="EMBL" id="RNA28550.1"/>
    </source>
</evidence>
<organism evidence="1 2">
    <name type="scientific">Brachionus plicatilis</name>
    <name type="common">Marine rotifer</name>
    <name type="synonym">Brachionus muelleri</name>
    <dbReference type="NCBI Taxonomy" id="10195"/>
    <lineage>
        <taxon>Eukaryota</taxon>
        <taxon>Metazoa</taxon>
        <taxon>Spiralia</taxon>
        <taxon>Gnathifera</taxon>
        <taxon>Rotifera</taxon>
        <taxon>Eurotatoria</taxon>
        <taxon>Monogononta</taxon>
        <taxon>Pseudotrocha</taxon>
        <taxon>Ploima</taxon>
        <taxon>Brachionidae</taxon>
        <taxon>Brachionus</taxon>
    </lineage>
</organism>
<evidence type="ECO:0000313" key="2">
    <source>
        <dbReference type="Proteomes" id="UP000276133"/>
    </source>
</evidence>
<accession>A0A3M7RYM7</accession>
<comment type="caution">
    <text evidence="1">The sequence shown here is derived from an EMBL/GenBank/DDBJ whole genome shotgun (WGS) entry which is preliminary data.</text>
</comment>
<keyword evidence="2" id="KW-1185">Reference proteome</keyword>
<name>A0A3M7RYM7_BRAPC</name>
<proteinExistence type="predicted"/>